<dbReference type="EMBL" id="JAJTJA010000013">
    <property type="protein sequence ID" value="KAH8690644.1"/>
    <property type="molecule type" value="Genomic_DNA"/>
</dbReference>
<accession>A0AAD4KEV1</accession>
<evidence type="ECO:0000313" key="3">
    <source>
        <dbReference type="Proteomes" id="UP001201262"/>
    </source>
</evidence>
<evidence type="ECO:0000313" key="2">
    <source>
        <dbReference type="EMBL" id="KAH8690644.1"/>
    </source>
</evidence>
<dbReference type="Pfam" id="PF01048">
    <property type="entry name" value="PNP_UDP_1"/>
    <property type="match status" value="1"/>
</dbReference>
<keyword evidence="3" id="KW-1185">Reference proteome</keyword>
<dbReference type="InterPro" id="IPR000845">
    <property type="entry name" value="Nucleoside_phosphorylase_d"/>
</dbReference>
<dbReference type="PANTHER" id="PTHR46082">
    <property type="entry name" value="ATP/GTP-BINDING PROTEIN-RELATED"/>
    <property type="match status" value="1"/>
</dbReference>
<organism evidence="2 3">
    <name type="scientific">Talaromyces proteolyticus</name>
    <dbReference type="NCBI Taxonomy" id="1131652"/>
    <lineage>
        <taxon>Eukaryota</taxon>
        <taxon>Fungi</taxon>
        <taxon>Dikarya</taxon>
        <taxon>Ascomycota</taxon>
        <taxon>Pezizomycotina</taxon>
        <taxon>Eurotiomycetes</taxon>
        <taxon>Eurotiomycetidae</taxon>
        <taxon>Eurotiales</taxon>
        <taxon>Trichocomaceae</taxon>
        <taxon>Talaromyces</taxon>
        <taxon>Talaromyces sect. Bacilispori</taxon>
    </lineage>
</organism>
<dbReference type="GeneID" id="70247585"/>
<dbReference type="Proteomes" id="UP001201262">
    <property type="component" value="Unassembled WGS sequence"/>
</dbReference>
<comment type="caution">
    <text evidence="2">The sequence shown here is derived from an EMBL/GenBank/DDBJ whole genome shotgun (WGS) entry which is preliminary data.</text>
</comment>
<dbReference type="PANTHER" id="PTHR46082:SF6">
    <property type="entry name" value="AAA+ ATPASE DOMAIN-CONTAINING PROTEIN-RELATED"/>
    <property type="match status" value="1"/>
</dbReference>
<dbReference type="SUPFAM" id="SSF53167">
    <property type="entry name" value="Purine and uridine phosphorylases"/>
    <property type="match status" value="1"/>
</dbReference>
<dbReference type="InterPro" id="IPR053137">
    <property type="entry name" value="NLR-like"/>
</dbReference>
<feature type="domain" description="Nucleoside phosphorylase" evidence="1">
    <location>
        <begin position="11"/>
        <end position="154"/>
    </location>
</feature>
<dbReference type="InterPro" id="IPR035994">
    <property type="entry name" value="Nucleoside_phosphorylase_sf"/>
</dbReference>
<proteinExistence type="predicted"/>
<dbReference type="AlphaFoldDB" id="A0AAD4KEV1"/>
<gene>
    <name evidence="2" type="ORF">BGW36DRAFT_389102</name>
</gene>
<dbReference type="GO" id="GO:0009116">
    <property type="term" value="P:nucleoside metabolic process"/>
    <property type="evidence" value="ECO:0007669"/>
    <property type="project" value="InterPro"/>
</dbReference>
<name>A0AAD4KEV1_9EURO</name>
<dbReference type="RefSeq" id="XP_046066840.1">
    <property type="nucleotide sequence ID" value="XM_046217298.1"/>
</dbReference>
<dbReference type="GO" id="GO:0003824">
    <property type="term" value="F:catalytic activity"/>
    <property type="evidence" value="ECO:0007669"/>
    <property type="project" value="InterPro"/>
</dbReference>
<protein>
    <submittedName>
        <fullName evidence="2">Nucleoside phosphorylase domain-containing protein</fullName>
    </submittedName>
</protein>
<evidence type="ECO:0000259" key="1">
    <source>
        <dbReference type="Pfam" id="PF01048"/>
    </source>
</evidence>
<reference evidence="2" key="1">
    <citation type="submission" date="2021-12" db="EMBL/GenBank/DDBJ databases">
        <title>Convergent genome expansion in fungi linked to evolution of root-endophyte symbiosis.</title>
        <authorList>
            <consortium name="DOE Joint Genome Institute"/>
            <person name="Ke Y.-H."/>
            <person name="Bonito G."/>
            <person name="Liao H.-L."/>
            <person name="Looney B."/>
            <person name="Rojas-Flechas A."/>
            <person name="Nash J."/>
            <person name="Hameed K."/>
            <person name="Schadt C."/>
            <person name="Martin F."/>
            <person name="Crous P.W."/>
            <person name="Miettinen O."/>
            <person name="Magnuson J.K."/>
            <person name="Labbe J."/>
            <person name="Jacobson D."/>
            <person name="Doktycz M.J."/>
            <person name="Veneault-Fourrey C."/>
            <person name="Kuo A."/>
            <person name="Mondo S."/>
            <person name="Calhoun S."/>
            <person name="Riley R."/>
            <person name="Ohm R."/>
            <person name="LaButti K."/>
            <person name="Andreopoulos B."/>
            <person name="Pangilinan J."/>
            <person name="Nolan M."/>
            <person name="Tritt A."/>
            <person name="Clum A."/>
            <person name="Lipzen A."/>
            <person name="Daum C."/>
            <person name="Barry K."/>
            <person name="Grigoriev I.V."/>
            <person name="Vilgalys R."/>
        </authorList>
    </citation>
    <scope>NUCLEOTIDE SEQUENCE</scope>
    <source>
        <strain evidence="2">PMI_201</strain>
    </source>
</reference>
<dbReference type="Gene3D" id="3.40.50.1580">
    <property type="entry name" value="Nucleoside phosphorylase domain"/>
    <property type="match status" value="1"/>
</dbReference>
<sequence length="416" mass="47278">MRPLSRCDFEIAIICALSPGVNAIETLFDEHYDDLDHLYEKQDGDLNIYKTGRIGRHYVVLVYMPGKGNRRSASVSSGLRISFTGIRLALVVGICGGIPYSSEGDEIILGDVIISDSIVEYDVGRQYIHKFERERSVKEVLGPPNREIRTFLRRLETRRTRLQIQEKLMQGLSYLQQHDKDDWQYPGVSKDILFDASYIHNHIQYPTEQPHTNCCTQASSFSCQDIGCSGQLIQRCRLKDTEQPEPRIHIGTIGSANSMMKFGEMRDQLSRSEGIVCFEMEGAGVWDNLPCVVVKGVSNYADGHVNKMWQSYAAAAAASCTKAFLEYWPTTANENRTIYRPYSPLIIPVDRDGMFTHQNERVTFEVTKQKIIETTTKYTIGDTTKNYEKDVIPLQHQRLEVAPSTVLEDGKIEENK</sequence>